<reference evidence="4 5" key="1">
    <citation type="submission" date="2018-04" db="EMBL/GenBank/DDBJ databases">
        <authorList>
            <person name="Zhang X."/>
            <person name="Yuan J."/>
            <person name="Li F."/>
            <person name="Xiang J."/>
        </authorList>
    </citation>
    <scope>NUCLEOTIDE SEQUENCE [LARGE SCALE GENOMIC DNA]</scope>
    <source>
        <tissue evidence="4">Muscle</tissue>
    </source>
</reference>
<comment type="similarity">
    <text evidence="1">Belongs to the UDP-glycosyltransferase family.</text>
</comment>
<evidence type="ECO:0008006" key="6">
    <source>
        <dbReference type="Google" id="ProtNLM"/>
    </source>
</evidence>
<dbReference type="Gene3D" id="3.40.50.2000">
    <property type="entry name" value="Glycogen Phosphorylase B"/>
    <property type="match status" value="1"/>
</dbReference>
<comment type="caution">
    <text evidence="4">The sequence shown here is derived from an EMBL/GenBank/DDBJ whole genome shotgun (WGS) entry which is preliminary data.</text>
</comment>
<organism evidence="4 5">
    <name type="scientific">Penaeus vannamei</name>
    <name type="common">Whiteleg shrimp</name>
    <name type="synonym">Litopenaeus vannamei</name>
    <dbReference type="NCBI Taxonomy" id="6689"/>
    <lineage>
        <taxon>Eukaryota</taxon>
        <taxon>Metazoa</taxon>
        <taxon>Ecdysozoa</taxon>
        <taxon>Arthropoda</taxon>
        <taxon>Crustacea</taxon>
        <taxon>Multicrustacea</taxon>
        <taxon>Malacostraca</taxon>
        <taxon>Eumalacostraca</taxon>
        <taxon>Eucarida</taxon>
        <taxon>Decapoda</taxon>
        <taxon>Dendrobranchiata</taxon>
        <taxon>Penaeoidea</taxon>
        <taxon>Penaeidae</taxon>
        <taxon>Penaeus</taxon>
    </lineage>
</organism>
<dbReference type="EMBL" id="QCYY01002301">
    <property type="protein sequence ID" value="ROT71417.1"/>
    <property type="molecule type" value="Genomic_DNA"/>
</dbReference>
<evidence type="ECO:0000256" key="1">
    <source>
        <dbReference type="ARBA" id="ARBA00009995"/>
    </source>
</evidence>
<evidence type="ECO:0000313" key="4">
    <source>
        <dbReference type="EMBL" id="ROT71417.1"/>
    </source>
</evidence>
<evidence type="ECO:0000256" key="2">
    <source>
        <dbReference type="ARBA" id="ARBA00022676"/>
    </source>
</evidence>
<dbReference type="Proteomes" id="UP000283509">
    <property type="component" value="Unassembled WGS sequence"/>
</dbReference>
<dbReference type="AlphaFoldDB" id="A0A3R7MAG8"/>
<reference evidence="4 5" key="2">
    <citation type="submission" date="2019-01" db="EMBL/GenBank/DDBJ databases">
        <title>The decoding of complex shrimp genome reveals the adaptation for benthos swimmer, frequently molting mechanism and breeding impact on genome.</title>
        <authorList>
            <person name="Sun Y."/>
            <person name="Gao Y."/>
            <person name="Yu Y."/>
        </authorList>
    </citation>
    <scope>NUCLEOTIDE SEQUENCE [LARGE SCALE GENOMIC DNA]</scope>
    <source>
        <tissue evidence="4">Muscle</tissue>
    </source>
</reference>
<dbReference type="InterPro" id="IPR050271">
    <property type="entry name" value="UDP-glycosyltransferase"/>
</dbReference>
<keyword evidence="2" id="KW-0328">Glycosyltransferase</keyword>
<evidence type="ECO:0000256" key="3">
    <source>
        <dbReference type="ARBA" id="ARBA00022679"/>
    </source>
</evidence>
<name>A0A3R7MAG8_PENVA</name>
<dbReference type="PANTHER" id="PTHR48043:SF159">
    <property type="entry name" value="EG:EG0003.4 PROTEIN-RELATED"/>
    <property type="match status" value="1"/>
</dbReference>
<dbReference type="PANTHER" id="PTHR48043">
    <property type="entry name" value="EG:EG0003.4 PROTEIN-RELATED"/>
    <property type="match status" value="1"/>
</dbReference>
<dbReference type="SUPFAM" id="SSF53756">
    <property type="entry name" value="UDP-Glycosyltransferase/glycogen phosphorylase"/>
    <property type="match status" value="1"/>
</dbReference>
<sequence>MNTNERAKATALLPCAREHRVNIRHCPPDPPPHPYLVYRCVDLAKWVDEAGEAGFIFFSLGSAVKPSDLPETYRKVLVNVFASLRQRVLWKWDEEGMADLPPNVRLGKWLPQQDILGHPRLRLFITHGGLLSTLESTYHGAPVLGVPVFGDQVGNMVEVQRQGWGRALRWGDFGEEVLRGTIHSIMDNPEMQAVVARRSALMRDLPVTPAREVSYWVSYVVRHGGARHLRSPLFALPCCLSRISQGYQLISSNTLVAAVTYLRQMRLERTWFVREEAGKQSAEGFLKQPAGKNLLFPGVLVPEERKRASENKQGELQ</sequence>
<evidence type="ECO:0000313" key="5">
    <source>
        <dbReference type="Proteomes" id="UP000283509"/>
    </source>
</evidence>
<dbReference type="Pfam" id="PF00201">
    <property type="entry name" value="UDPGT"/>
    <property type="match status" value="1"/>
</dbReference>
<dbReference type="OrthoDB" id="6345490at2759"/>
<accession>A0A3R7MAG8</accession>
<gene>
    <name evidence="4" type="ORF">C7M84_010293</name>
</gene>
<dbReference type="CDD" id="cd03784">
    <property type="entry name" value="GT1_Gtf-like"/>
    <property type="match status" value="1"/>
</dbReference>
<keyword evidence="3" id="KW-0808">Transferase</keyword>
<proteinExistence type="inferred from homology"/>
<dbReference type="FunFam" id="3.40.50.2000:FF:000050">
    <property type="entry name" value="UDP-glucuronosyltransferase"/>
    <property type="match status" value="1"/>
</dbReference>
<keyword evidence="5" id="KW-1185">Reference proteome</keyword>
<dbReference type="GO" id="GO:0008194">
    <property type="term" value="F:UDP-glycosyltransferase activity"/>
    <property type="evidence" value="ECO:0007669"/>
    <property type="project" value="InterPro"/>
</dbReference>
<protein>
    <recommendedName>
        <fullName evidence="6">UDP-glucuronosyltransferase</fullName>
    </recommendedName>
</protein>
<dbReference type="InterPro" id="IPR002213">
    <property type="entry name" value="UDP_glucos_trans"/>
</dbReference>